<keyword evidence="10" id="KW-1185">Reference proteome</keyword>
<name>A0A5C5ZK92_9BACT</name>
<dbReference type="InterPro" id="IPR036909">
    <property type="entry name" value="Cyt_c-like_dom_sf"/>
</dbReference>
<dbReference type="OrthoDB" id="175242at2"/>
<reference evidence="9 10" key="1">
    <citation type="submission" date="2019-02" db="EMBL/GenBank/DDBJ databases">
        <title>Deep-cultivation of Planctomycetes and their phenomic and genomic characterization uncovers novel biology.</title>
        <authorList>
            <person name="Wiegand S."/>
            <person name="Jogler M."/>
            <person name="Boedeker C."/>
            <person name="Pinto D."/>
            <person name="Vollmers J."/>
            <person name="Rivas-Marin E."/>
            <person name="Kohn T."/>
            <person name="Peeters S.H."/>
            <person name="Heuer A."/>
            <person name="Rast P."/>
            <person name="Oberbeckmann S."/>
            <person name="Bunk B."/>
            <person name="Jeske O."/>
            <person name="Meyerdierks A."/>
            <person name="Storesund J.E."/>
            <person name="Kallscheuer N."/>
            <person name="Luecker S."/>
            <person name="Lage O.M."/>
            <person name="Pohl T."/>
            <person name="Merkel B.J."/>
            <person name="Hornburger P."/>
            <person name="Mueller R.-W."/>
            <person name="Bruemmer F."/>
            <person name="Labrenz M."/>
            <person name="Spormann A.M."/>
            <person name="Op Den Camp H."/>
            <person name="Overmann J."/>
            <person name="Amann R."/>
            <person name="Jetten M.S.M."/>
            <person name="Mascher T."/>
            <person name="Medema M.H."/>
            <person name="Devos D.P."/>
            <person name="Kaster A.-K."/>
            <person name="Ovreas L."/>
            <person name="Rohde M."/>
            <person name="Galperin M.Y."/>
            <person name="Jogler C."/>
        </authorList>
    </citation>
    <scope>NUCLEOTIDE SEQUENCE [LARGE SCALE GENOMIC DNA]</scope>
    <source>
        <strain evidence="9 10">Mal64</strain>
    </source>
</reference>
<feature type="compositionally biased region" description="Pro residues" evidence="1">
    <location>
        <begin position="678"/>
        <end position="688"/>
    </location>
</feature>
<dbReference type="Proteomes" id="UP000315440">
    <property type="component" value="Unassembled WGS sequence"/>
</dbReference>
<dbReference type="InterPro" id="IPR013039">
    <property type="entry name" value="DUF1588"/>
</dbReference>
<dbReference type="InterPro" id="IPR013043">
    <property type="entry name" value="DUF1595"/>
</dbReference>
<feature type="region of interest" description="Disordered" evidence="1">
    <location>
        <begin position="675"/>
        <end position="698"/>
    </location>
</feature>
<dbReference type="Pfam" id="PF07635">
    <property type="entry name" value="PSCyt1"/>
    <property type="match status" value="1"/>
</dbReference>
<evidence type="ECO:0000259" key="6">
    <source>
        <dbReference type="Pfam" id="PF07631"/>
    </source>
</evidence>
<sequence precursor="true">MRFSPSLWIVYLAAIAPVASFAQSPAGEHDLAAAEAVLEARCYDCHGYGGEEGGVALDQLVEGWRASPDDPHTRAELRGQWERVMRLVRADVMPPHGYDRPDAGERATLDNWIKHEAFGIDPSRLDPGRVTLRRLNRNEYRNTVRDLMGVDYDTRGSFPADDSGHGFDNMADVLSVSPLLFEKYVEAAQEIVAEALPGAPSQPAVRVLHGGQFLSEGEDAAKARKGPRRLSFYEPASVAYDYTPEIEGRYELVLNFRGEETWVDGLSDLNQCIFRVYVDGEETHNEVYSSEAGRRHELRFEYDWATWAHRIQIEVEPTTPDAEQVRSLRINLQKATVRGPLEEEHWARPPGYHKWFPRDPPEDAEGRDAYARQLLGAFAKRAFRRPVDKATVDRLASLVASAERDGKTFERGVGEAMIAVLASPRFLFRVESAASVSEGAAEAPLIDEHALASRLSYFLWSTMPDEELTRLADEGQLRKNLAAQFDRLLDDPRSQQFISNFVGQWLRAREIDTTNVNAFAVMSRDAGPDPEKARLRRRFRELRRIDADQLTDAQRRELADVRRDYFRSREKYKDYDLNGGLRRAMRRETEMHFEHVLRGGRSALELLDSDYTFLNQRLAEHYGVEGVEGNQMRRVELPEGSPRGGVLTQGTVLAITSNPDRTSPVKRGLYVLENLLGSPPPPPPPDIPPLEAAEGKDGETPITLRRSLEIHRDSPLCASCHARMDPLGLALENFNALGLERESDRGEPIDTTGTLVSGESFESVTQLKEILASDRRFDFYRCLTEKVFTYALGRGVEYYDTETVDRLVAGLEESGGDLRNMMRSLIDSAPFQRRRAEGAAAEPIALREPTDQREIELQIAK</sequence>
<feature type="domain" description="DUF1585" evidence="3">
    <location>
        <begin position="757"/>
        <end position="831"/>
    </location>
</feature>
<gene>
    <name evidence="9" type="ORF">Mal64_27390</name>
</gene>
<accession>A0A5C5ZK92</accession>
<dbReference type="Pfam" id="PF07631">
    <property type="entry name" value="PSD4"/>
    <property type="match status" value="1"/>
</dbReference>
<dbReference type="InterPro" id="IPR011429">
    <property type="entry name" value="Cyt_c_Planctomycete-type"/>
</dbReference>
<evidence type="ECO:0000256" key="2">
    <source>
        <dbReference type="SAM" id="SignalP"/>
    </source>
</evidence>
<comment type="caution">
    <text evidence="9">The sequence shown here is derived from an EMBL/GenBank/DDBJ whole genome shotgun (WGS) entry which is preliminary data.</text>
</comment>
<evidence type="ECO:0000259" key="8">
    <source>
        <dbReference type="Pfam" id="PF07637"/>
    </source>
</evidence>
<evidence type="ECO:0000259" key="3">
    <source>
        <dbReference type="Pfam" id="PF07624"/>
    </source>
</evidence>
<evidence type="ECO:0000313" key="9">
    <source>
        <dbReference type="EMBL" id="TWT87201.1"/>
    </source>
</evidence>
<dbReference type="Pfam" id="PF07624">
    <property type="entry name" value="PSD2"/>
    <property type="match status" value="1"/>
</dbReference>
<feature type="domain" description="Cytochrome C Planctomycete-type" evidence="7">
    <location>
        <begin position="42"/>
        <end position="97"/>
    </location>
</feature>
<evidence type="ECO:0000259" key="5">
    <source>
        <dbReference type="Pfam" id="PF07627"/>
    </source>
</evidence>
<dbReference type="EMBL" id="SJPQ01000003">
    <property type="protein sequence ID" value="TWT87201.1"/>
    <property type="molecule type" value="Genomic_DNA"/>
</dbReference>
<dbReference type="InterPro" id="IPR011478">
    <property type="entry name" value="DUF1585"/>
</dbReference>
<evidence type="ECO:0000259" key="4">
    <source>
        <dbReference type="Pfam" id="PF07626"/>
    </source>
</evidence>
<dbReference type="Pfam" id="PF07626">
    <property type="entry name" value="PSD3"/>
    <property type="match status" value="1"/>
</dbReference>
<dbReference type="AlphaFoldDB" id="A0A5C5ZK92"/>
<dbReference type="InterPro" id="IPR013036">
    <property type="entry name" value="DUF1587"/>
</dbReference>
<feature type="chain" id="PRO_5023004683" description="Planctomycete cytochrome C" evidence="2">
    <location>
        <begin position="23"/>
        <end position="861"/>
    </location>
</feature>
<dbReference type="InterPro" id="IPR013042">
    <property type="entry name" value="DUF1592"/>
</dbReference>
<feature type="domain" description="DUF1588" evidence="5">
    <location>
        <begin position="643"/>
        <end position="743"/>
    </location>
</feature>
<feature type="signal peptide" evidence="2">
    <location>
        <begin position="1"/>
        <end position="22"/>
    </location>
</feature>
<keyword evidence="2" id="KW-0732">Signal</keyword>
<evidence type="ECO:0000313" key="10">
    <source>
        <dbReference type="Proteomes" id="UP000315440"/>
    </source>
</evidence>
<dbReference type="GO" id="GO:0009055">
    <property type="term" value="F:electron transfer activity"/>
    <property type="evidence" value="ECO:0007669"/>
    <property type="project" value="InterPro"/>
</dbReference>
<dbReference type="RefSeq" id="WP_146401136.1">
    <property type="nucleotide sequence ID" value="NZ_SJPQ01000003.1"/>
</dbReference>
<evidence type="ECO:0000259" key="7">
    <source>
        <dbReference type="Pfam" id="PF07635"/>
    </source>
</evidence>
<organism evidence="9 10">
    <name type="scientific">Pseudobythopirellula maris</name>
    <dbReference type="NCBI Taxonomy" id="2527991"/>
    <lineage>
        <taxon>Bacteria</taxon>
        <taxon>Pseudomonadati</taxon>
        <taxon>Planctomycetota</taxon>
        <taxon>Planctomycetia</taxon>
        <taxon>Pirellulales</taxon>
        <taxon>Lacipirellulaceae</taxon>
        <taxon>Pseudobythopirellula</taxon>
    </lineage>
</organism>
<dbReference type="GO" id="GO:0020037">
    <property type="term" value="F:heme binding"/>
    <property type="evidence" value="ECO:0007669"/>
    <property type="project" value="InterPro"/>
</dbReference>
<protein>
    <recommendedName>
        <fullName evidence="11">Planctomycete cytochrome C</fullName>
    </recommendedName>
</protein>
<feature type="domain" description="DUF1587" evidence="4">
    <location>
        <begin position="133"/>
        <end position="196"/>
    </location>
</feature>
<proteinExistence type="predicted"/>
<evidence type="ECO:0008006" key="11">
    <source>
        <dbReference type="Google" id="ProtNLM"/>
    </source>
</evidence>
<feature type="domain" description="DUF1595" evidence="8">
    <location>
        <begin position="370"/>
        <end position="431"/>
    </location>
</feature>
<dbReference type="Pfam" id="PF07627">
    <property type="entry name" value="PSCyt3"/>
    <property type="match status" value="1"/>
</dbReference>
<evidence type="ECO:0000256" key="1">
    <source>
        <dbReference type="SAM" id="MobiDB-lite"/>
    </source>
</evidence>
<dbReference type="Pfam" id="PF07637">
    <property type="entry name" value="PSD5"/>
    <property type="match status" value="1"/>
</dbReference>
<feature type="domain" description="DUF1592" evidence="6">
    <location>
        <begin position="446"/>
        <end position="624"/>
    </location>
</feature>
<dbReference type="SUPFAM" id="SSF46626">
    <property type="entry name" value="Cytochrome c"/>
    <property type="match status" value="1"/>
</dbReference>